<keyword evidence="3 7" id="KW-0812">Transmembrane</keyword>
<feature type="domain" description="VWFA" evidence="8">
    <location>
        <begin position="172"/>
        <end position="340"/>
    </location>
</feature>
<feature type="transmembrane region" description="Helical" evidence="7">
    <location>
        <begin position="868"/>
        <end position="890"/>
    </location>
</feature>
<dbReference type="SMART" id="SM00327">
    <property type="entry name" value="VWA"/>
    <property type="match status" value="1"/>
</dbReference>
<dbReference type="Pfam" id="PF00092">
    <property type="entry name" value="VWA"/>
    <property type="match status" value="1"/>
</dbReference>
<dbReference type="PANTHER" id="PTHR35007">
    <property type="entry name" value="INTEGRAL MEMBRANE PROTEIN-RELATED"/>
    <property type="match status" value="1"/>
</dbReference>
<feature type="compositionally biased region" description="Low complexity" evidence="6">
    <location>
        <begin position="398"/>
        <end position="427"/>
    </location>
</feature>
<keyword evidence="10" id="KW-1185">Reference proteome</keyword>
<dbReference type="InterPro" id="IPR018076">
    <property type="entry name" value="T2SS_GspF_dom"/>
</dbReference>
<organism evidence="9 10">
    <name type="scientific">Histidinibacterium aquaticum</name>
    <dbReference type="NCBI Taxonomy" id="2613962"/>
    <lineage>
        <taxon>Bacteria</taxon>
        <taxon>Pseudomonadati</taxon>
        <taxon>Pseudomonadota</taxon>
        <taxon>Alphaproteobacteria</taxon>
        <taxon>Rhodobacterales</taxon>
        <taxon>Paracoccaceae</taxon>
        <taxon>Histidinibacterium</taxon>
    </lineage>
</organism>
<dbReference type="AlphaFoldDB" id="A0A5J5GQI4"/>
<evidence type="ECO:0000256" key="1">
    <source>
        <dbReference type="ARBA" id="ARBA00004651"/>
    </source>
</evidence>
<evidence type="ECO:0000313" key="9">
    <source>
        <dbReference type="EMBL" id="KAA9010317.1"/>
    </source>
</evidence>
<dbReference type="NCBIfam" id="TIGR03436">
    <property type="entry name" value="acidobact_VWFA"/>
    <property type="match status" value="1"/>
</dbReference>
<accession>A0A5J5GQI4</accession>
<feature type="transmembrane region" description="Helical" evidence="7">
    <location>
        <begin position="906"/>
        <end position="925"/>
    </location>
</feature>
<evidence type="ECO:0000256" key="2">
    <source>
        <dbReference type="ARBA" id="ARBA00022475"/>
    </source>
</evidence>
<feature type="transmembrane region" description="Helical" evidence="7">
    <location>
        <begin position="1057"/>
        <end position="1080"/>
    </location>
</feature>
<reference evidence="9 10" key="1">
    <citation type="submission" date="2019-09" db="EMBL/GenBank/DDBJ databases">
        <authorList>
            <person name="Park J.-S."/>
            <person name="Choi H.-J."/>
        </authorList>
    </citation>
    <scope>NUCLEOTIDE SEQUENCE [LARGE SCALE GENOMIC DNA]</scope>
    <source>
        <strain evidence="9 10">176SS1-4</strain>
    </source>
</reference>
<comment type="caution">
    <text evidence="9">The sequence shown here is derived from an EMBL/GenBank/DDBJ whole genome shotgun (WGS) entry which is preliminary data.</text>
</comment>
<feature type="region of interest" description="Disordered" evidence="6">
    <location>
        <begin position="393"/>
        <end position="427"/>
    </location>
</feature>
<feature type="transmembrane region" description="Helical" evidence="7">
    <location>
        <begin position="775"/>
        <end position="797"/>
    </location>
</feature>
<evidence type="ECO:0000256" key="6">
    <source>
        <dbReference type="SAM" id="MobiDB-lite"/>
    </source>
</evidence>
<dbReference type="Gene3D" id="3.40.50.410">
    <property type="entry name" value="von Willebrand factor, type A domain"/>
    <property type="match status" value="1"/>
</dbReference>
<evidence type="ECO:0000256" key="4">
    <source>
        <dbReference type="ARBA" id="ARBA00022989"/>
    </source>
</evidence>
<dbReference type="GO" id="GO:0005886">
    <property type="term" value="C:plasma membrane"/>
    <property type="evidence" value="ECO:0007669"/>
    <property type="project" value="UniProtKB-SubCell"/>
</dbReference>
<protein>
    <submittedName>
        <fullName evidence="9">VWA domain-containing protein</fullName>
    </submittedName>
</protein>
<dbReference type="InterPro" id="IPR002035">
    <property type="entry name" value="VWF_A"/>
</dbReference>
<evidence type="ECO:0000256" key="3">
    <source>
        <dbReference type="ARBA" id="ARBA00022692"/>
    </source>
</evidence>
<proteinExistence type="predicted"/>
<evidence type="ECO:0000313" key="10">
    <source>
        <dbReference type="Proteomes" id="UP000326554"/>
    </source>
</evidence>
<dbReference type="PANTHER" id="PTHR35007:SF2">
    <property type="entry name" value="PILUS ASSEMBLE PROTEIN"/>
    <property type="match status" value="1"/>
</dbReference>
<gene>
    <name evidence="9" type="ORF">F3S47_03465</name>
</gene>
<feature type="compositionally biased region" description="Basic residues" evidence="6">
    <location>
        <begin position="48"/>
        <end position="65"/>
    </location>
</feature>
<feature type="region of interest" description="Disordered" evidence="6">
    <location>
        <begin position="544"/>
        <end position="631"/>
    </location>
</feature>
<feature type="compositionally biased region" description="Low complexity" evidence="6">
    <location>
        <begin position="582"/>
        <end position="593"/>
    </location>
</feature>
<dbReference type="EMBL" id="VYQE01000001">
    <property type="protein sequence ID" value="KAA9010317.1"/>
    <property type="molecule type" value="Genomic_DNA"/>
</dbReference>
<name>A0A5J5GQI4_9RHOB</name>
<dbReference type="SUPFAM" id="SSF53300">
    <property type="entry name" value="vWA-like"/>
    <property type="match status" value="1"/>
</dbReference>
<dbReference type="CDD" id="cd00198">
    <property type="entry name" value="vWFA"/>
    <property type="match status" value="1"/>
</dbReference>
<evidence type="ECO:0000256" key="7">
    <source>
        <dbReference type="SAM" id="Phobius"/>
    </source>
</evidence>
<dbReference type="PROSITE" id="PS50234">
    <property type="entry name" value="VWFA"/>
    <property type="match status" value="1"/>
</dbReference>
<evidence type="ECO:0000256" key="5">
    <source>
        <dbReference type="ARBA" id="ARBA00023136"/>
    </source>
</evidence>
<feature type="region of interest" description="Disordered" evidence="6">
    <location>
        <begin position="1"/>
        <end position="65"/>
    </location>
</feature>
<keyword evidence="5 7" id="KW-0472">Membrane</keyword>
<dbReference type="Pfam" id="PF00482">
    <property type="entry name" value="T2SSF"/>
    <property type="match status" value="1"/>
</dbReference>
<keyword evidence="4 7" id="KW-1133">Transmembrane helix</keyword>
<dbReference type="Proteomes" id="UP000326554">
    <property type="component" value="Unassembled WGS sequence"/>
</dbReference>
<sequence>MVGDVPLGLPADLPRDDQQRPAGLLQRGDGDAVLHPGLSRGRGLPGREHHRHAPSRRHQGLRRPRARFRSSPVIRLFFALPLIAALAGTPPAQAQAQTDAAPGAETAEIDLDGAITHLHGIDVSDFPQVRVNVTVEQDGALVGGLEAHRFRLRENDRFIESFELSDRLPPLSVVLAIDSSGSMGEFMPQAKDAATGFVERLGEEDSAQLVTFADGIDTVQPMTSDKQALIDAITGLRGWGNTRLYDALYSSAASLAGTGGRTAVVLLSDGQDDDGTGQQISVTGLDEALQAAVDAEVPVYTVALGDEANSETLSRIAEETGGRHFDAPDGAALDSVYAAIGESLNRQYVLSYTSGVPADGRGLNIMVGVEGSSLDVTDAGPRVVSMPGQRVGSLLMSPADAPRPAQQAPAAPAPGPDVASGQAAATPQAPAVAGDLFSGSGSAGTAPTAEEAALIAEVLGVDPATVTPQALAQMDPALRAELLTAARAGQGTSPSPEAMQAAMQALEAGRGASGGVQVPGIAGGGAASGSNAAAAQAPAEGAAVNGQGSAATPQATAEGAQASEGNAQTPAAAGAPGGGAGSSSATALPPGAAAGSGGGTSERTVDVPLGAQPTGSGGSRSDGPAPTGPAVCTAETAVRSEGAGVETASRSFGAGVIDSAARVSMSTTSAESMARTAADSGEPGCLALALGLAEEMRGAGKITTEALASVTGILQTAGQQICLGVSGPDIAACRTVMNASYAAVAADETAQEEVREGPDPVQIFMDWMTDKLGPFGPWIFVGGLGLLLVLLTLPTLLNRPEDPLDKLKRSQQSDTKNLIEATKLRQKRGTDKLDKFSNFLEPKDEAEYTAVQLKLLQAGYRTKSAVSLYHFAQFALGILGLVLGVVYTLYLSQTAAPGAEPTTQNLILYTLIPGAAGYMLPKYWVNKRQKERQTEITNGFPDSLDMMLVCVEAGQSLDQAIIRVARELKAGFPALAWEYELVAYEMKAGKDKLAVLKDMSERCGVPDVSSFVTVLIQSQQFGTSIADALRVYASEMRDKRVMRAEEKANILPTKMTLATMMLTVPPLLIILIGPSVYNIYENLVLGVQ</sequence>
<keyword evidence="2" id="KW-1003">Cell membrane</keyword>
<dbReference type="InterPro" id="IPR017802">
    <property type="entry name" value="VWFA-rel_acidobac-type"/>
</dbReference>
<evidence type="ECO:0000259" key="8">
    <source>
        <dbReference type="PROSITE" id="PS50234"/>
    </source>
</evidence>
<comment type="subcellular location">
    <subcellularLocation>
        <location evidence="1">Cell membrane</location>
        <topology evidence="1">Multi-pass membrane protein</topology>
    </subcellularLocation>
</comment>
<dbReference type="InterPro" id="IPR036465">
    <property type="entry name" value="vWFA_dom_sf"/>
</dbReference>